<feature type="region of interest" description="Disordered" evidence="1">
    <location>
        <begin position="127"/>
        <end position="155"/>
    </location>
</feature>
<protein>
    <submittedName>
        <fullName evidence="2">Uncharacterized protein</fullName>
    </submittedName>
</protein>
<reference evidence="2" key="1">
    <citation type="journal article" date="2023" name="Nat. Commun.">
        <title>Diploid and tetraploid genomes of Acorus and the evolution of monocots.</title>
        <authorList>
            <person name="Ma L."/>
            <person name="Liu K.W."/>
            <person name="Li Z."/>
            <person name="Hsiao Y.Y."/>
            <person name="Qi Y."/>
            <person name="Fu T."/>
            <person name="Tang G.D."/>
            <person name="Zhang D."/>
            <person name="Sun W.H."/>
            <person name="Liu D.K."/>
            <person name="Li Y."/>
            <person name="Chen G.Z."/>
            <person name="Liu X.D."/>
            <person name="Liao X.Y."/>
            <person name="Jiang Y.T."/>
            <person name="Yu X."/>
            <person name="Hao Y."/>
            <person name="Huang J."/>
            <person name="Zhao X.W."/>
            <person name="Ke S."/>
            <person name="Chen Y.Y."/>
            <person name="Wu W.L."/>
            <person name="Hsu J.L."/>
            <person name="Lin Y.F."/>
            <person name="Huang M.D."/>
            <person name="Li C.Y."/>
            <person name="Huang L."/>
            <person name="Wang Z.W."/>
            <person name="Zhao X."/>
            <person name="Zhong W.Y."/>
            <person name="Peng D.H."/>
            <person name="Ahmad S."/>
            <person name="Lan S."/>
            <person name="Zhang J.S."/>
            <person name="Tsai W.C."/>
            <person name="Van de Peer Y."/>
            <person name="Liu Z.J."/>
        </authorList>
    </citation>
    <scope>NUCLEOTIDE SEQUENCE</scope>
    <source>
        <strain evidence="2">CP</strain>
    </source>
</reference>
<evidence type="ECO:0000313" key="2">
    <source>
        <dbReference type="EMBL" id="KAK1281500.1"/>
    </source>
</evidence>
<proteinExistence type="predicted"/>
<dbReference type="EMBL" id="JAUJYO010000022">
    <property type="protein sequence ID" value="KAK1281500.1"/>
    <property type="molecule type" value="Genomic_DNA"/>
</dbReference>
<accession>A0AAV9BXD8</accession>
<name>A0AAV9BXD8_ACOCL</name>
<dbReference type="Proteomes" id="UP001180020">
    <property type="component" value="Unassembled WGS sequence"/>
</dbReference>
<evidence type="ECO:0000313" key="3">
    <source>
        <dbReference type="Proteomes" id="UP001180020"/>
    </source>
</evidence>
<dbReference type="PANTHER" id="PTHR36373:SF1">
    <property type="entry name" value="EXPRESSED PROTEIN"/>
    <property type="match status" value="1"/>
</dbReference>
<keyword evidence="3" id="KW-1185">Reference proteome</keyword>
<dbReference type="PANTHER" id="PTHR36373">
    <property type="entry name" value="EXPRESSED PROTEIN"/>
    <property type="match status" value="1"/>
</dbReference>
<feature type="compositionally biased region" description="Basic and acidic residues" evidence="1">
    <location>
        <begin position="127"/>
        <end position="136"/>
    </location>
</feature>
<comment type="caution">
    <text evidence="2">The sequence shown here is derived from an EMBL/GenBank/DDBJ whole genome shotgun (WGS) entry which is preliminary data.</text>
</comment>
<feature type="compositionally biased region" description="Low complexity" evidence="1">
    <location>
        <begin position="89"/>
        <end position="105"/>
    </location>
</feature>
<evidence type="ECO:0000256" key="1">
    <source>
        <dbReference type="SAM" id="MobiDB-lite"/>
    </source>
</evidence>
<reference evidence="2" key="2">
    <citation type="submission" date="2023-06" db="EMBL/GenBank/DDBJ databases">
        <authorList>
            <person name="Ma L."/>
            <person name="Liu K.-W."/>
            <person name="Li Z."/>
            <person name="Hsiao Y.-Y."/>
            <person name="Qi Y."/>
            <person name="Fu T."/>
            <person name="Tang G."/>
            <person name="Zhang D."/>
            <person name="Sun W.-H."/>
            <person name="Liu D.-K."/>
            <person name="Li Y."/>
            <person name="Chen G.-Z."/>
            <person name="Liu X.-D."/>
            <person name="Liao X.-Y."/>
            <person name="Jiang Y.-T."/>
            <person name="Yu X."/>
            <person name="Hao Y."/>
            <person name="Huang J."/>
            <person name="Zhao X.-W."/>
            <person name="Ke S."/>
            <person name="Chen Y.-Y."/>
            <person name="Wu W.-L."/>
            <person name="Hsu J.-L."/>
            <person name="Lin Y.-F."/>
            <person name="Huang M.-D."/>
            <person name="Li C.-Y."/>
            <person name="Huang L."/>
            <person name="Wang Z.-W."/>
            <person name="Zhao X."/>
            <person name="Zhong W.-Y."/>
            <person name="Peng D.-H."/>
            <person name="Ahmad S."/>
            <person name="Lan S."/>
            <person name="Zhang J.-S."/>
            <person name="Tsai W.-C."/>
            <person name="Van De Peer Y."/>
            <person name="Liu Z.-J."/>
        </authorList>
    </citation>
    <scope>NUCLEOTIDE SEQUENCE</scope>
    <source>
        <strain evidence="2">CP</strain>
        <tissue evidence="2">Leaves</tissue>
    </source>
</reference>
<feature type="region of interest" description="Disordered" evidence="1">
    <location>
        <begin position="87"/>
        <end position="113"/>
    </location>
</feature>
<dbReference type="AlphaFoldDB" id="A0AAV9BXD8"/>
<sequence length="334" mass="37835">MEPADIDWKNVVSRFEEDEAFEHINAPKWIDLSKPDSAPVDDEAWFCRPDCRHPKNAEDFLNSSPVSKMKQLRSKSYNATNLKRRGFFSSPQSLKSSPKMKPPKSFNDDIENADPNRLISTAKEMIKSSAEKKKPGPSDATMMPSDDERKPPSRLRSTLSARNLFAGKDLLSQISEFCSELRKLARRASDREKSKEDLKVEVKDKEPLISPNSKAFTPEPWKKKMNGGIENIKIDVPLKENGSRKDAFSHVRACPPTPQRIPSPLSRRKPARTTPLKPSKPPIQCDQERGVLQELEAKALVVDEGNNNNIPVSNTEARSMDVFWFFKPCTYLAK</sequence>
<feature type="region of interest" description="Disordered" evidence="1">
    <location>
        <begin position="245"/>
        <end position="284"/>
    </location>
</feature>
<gene>
    <name evidence="2" type="ORF">QJS10_CPB22g01382</name>
</gene>
<organism evidence="2 3">
    <name type="scientific">Acorus calamus</name>
    <name type="common">Sweet flag</name>
    <dbReference type="NCBI Taxonomy" id="4465"/>
    <lineage>
        <taxon>Eukaryota</taxon>
        <taxon>Viridiplantae</taxon>
        <taxon>Streptophyta</taxon>
        <taxon>Embryophyta</taxon>
        <taxon>Tracheophyta</taxon>
        <taxon>Spermatophyta</taxon>
        <taxon>Magnoliopsida</taxon>
        <taxon>Liliopsida</taxon>
        <taxon>Acoraceae</taxon>
        <taxon>Acorus</taxon>
    </lineage>
</organism>